<dbReference type="Proteomes" id="UP001431963">
    <property type="component" value="Unassembled WGS sequence"/>
</dbReference>
<proteinExistence type="predicted"/>
<dbReference type="PANTHER" id="PTHR35936">
    <property type="entry name" value="MEMBRANE-BOUND LYTIC MUREIN TRANSGLYCOSYLASE F"/>
    <property type="match status" value="1"/>
</dbReference>
<dbReference type="PROSITE" id="PS51782">
    <property type="entry name" value="LYSM"/>
    <property type="match status" value="1"/>
</dbReference>
<dbReference type="SUPFAM" id="SSF53850">
    <property type="entry name" value="Periplasmic binding protein-like II"/>
    <property type="match status" value="1"/>
</dbReference>
<evidence type="ECO:0000313" key="5">
    <source>
        <dbReference type="Proteomes" id="UP001431963"/>
    </source>
</evidence>
<reference evidence="4" key="1">
    <citation type="submission" date="2024-02" db="EMBL/GenBank/DDBJ databases">
        <title>Genome sequences of strain Gemmobacter sp. JM10B15.</title>
        <authorList>
            <person name="Zhang M."/>
        </authorList>
    </citation>
    <scope>NUCLEOTIDE SEQUENCE</scope>
    <source>
        <strain evidence="4">JM10B15</strain>
    </source>
</reference>
<name>A0ABU8BPY3_9RHOB</name>
<accession>A0ABU8BPY3</accession>
<sequence>MKRSIQALCGATAIMCLAQAAQAETCGGVYVVQPGDSLSVIADSLYKDAGKWTAIHQNNIDKIGPRPNNLTVGMKLQLLCINGLPTGLEGGTPVAEAAPAVIEAPVVIPGTGARVERINLVTGDDYAPFTDRKLDKGGLLTELVQRAMEEAAPAEGFAIHWVNDWDSHLPTLLEQGLVDMSFPWSEPACEILPDDYRCQTFLFSDPLFEVLELAYHDTSRPVTFDKDADMEGKTLCRVSGYSTHELDKDGRNWVKDGKVKLERPDKVADCFQMLVDGKVDLVQIDEFSGKAAIKELGMGDQIAALPRPISVEPLNVLIHKGNPRAAELRDTLNRGLTKLKETGEYQRIAGEHLSRFWSGQ</sequence>
<feature type="chain" id="PRO_5046867035" evidence="2">
    <location>
        <begin position="24"/>
        <end position="360"/>
    </location>
</feature>
<organism evidence="4 5">
    <name type="scientific">Gemmobacter denitrificans</name>
    <dbReference type="NCBI Taxonomy" id="3123040"/>
    <lineage>
        <taxon>Bacteria</taxon>
        <taxon>Pseudomonadati</taxon>
        <taxon>Pseudomonadota</taxon>
        <taxon>Alphaproteobacteria</taxon>
        <taxon>Rhodobacterales</taxon>
        <taxon>Paracoccaceae</taxon>
        <taxon>Gemmobacter</taxon>
    </lineage>
</organism>
<dbReference type="Gene3D" id="3.40.190.10">
    <property type="entry name" value="Periplasmic binding protein-like II"/>
    <property type="match status" value="2"/>
</dbReference>
<dbReference type="InterPro" id="IPR001638">
    <property type="entry name" value="Solute-binding_3/MltF_N"/>
</dbReference>
<dbReference type="EMBL" id="JBALHR010000001">
    <property type="protein sequence ID" value="MEH7826772.1"/>
    <property type="molecule type" value="Genomic_DNA"/>
</dbReference>
<evidence type="ECO:0000256" key="1">
    <source>
        <dbReference type="ARBA" id="ARBA00022729"/>
    </source>
</evidence>
<keyword evidence="5" id="KW-1185">Reference proteome</keyword>
<evidence type="ECO:0000256" key="2">
    <source>
        <dbReference type="SAM" id="SignalP"/>
    </source>
</evidence>
<dbReference type="RefSeq" id="WP_335418362.1">
    <property type="nucleotide sequence ID" value="NZ_JBALHR010000001.1"/>
</dbReference>
<dbReference type="InterPro" id="IPR018392">
    <property type="entry name" value="LysM"/>
</dbReference>
<evidence type="ECO:0000313" key="4">
    <source>
        <dbReference type="EMBL" id="MEH7826772.1"/>
    </source>
</evidence>
<feature type="signal peptide" evidence="2">
    <location>
        <begin position="1"/>
        <end position="23"/>
    </location>
</feature>
<dbReference type="SMART" id="SM00062">
    <property type="entry name" value="PBPb"/>
    <property type="match status" value="1"/>
</dbReference>
<comment type="caution">
    <text evidence="4">The sequence shown here is derived from an EMBL/GenBank/DDBJ whole genome shotgun (WGS) entry which is preliminary data.</text>
</comment>
<protein>
    <submittedName>
        <fullName evidence="4">Transporter substrate-binding domain-containing protein</fullName>
    </submittedName>
</protein>
<keyword evidence="1 2" id="KW-0732">Signal</keyword>
<dbReference type="CDD" id="cd00118">
    <property type="entry name" value="LysM"/>
    <property type="match status" value="1"/>
</dbReference>
<dbReference type="InterPro" id="IPR036779">
    <property type="entry name" value="LysM_dom_sf"/>
</dbReference>
<dbReference type="PANTHER" id="PTHR35936:SF25">
    <property type="entry name" value="ABC TRANSPORTER SUBSTRATE-BINDING PROTEIN"/>
    <property type="match status" value="1"/>
</dbReference>
<dbReference type="Gene3D" id="3.10.350.10">
    <property type="entry name" value="LysM domain"/>
    <property type="match status" value="1"/>
</dbReference>
<feature type="domain" description="LysM" evidence="3">
    <location>
        <begin position="28"/>
        <end position="78"/>
    </location>
</feature>
<evidence type="ECO:0000259" key="3">
    <source>
        <dbReference type="PROSITE" id="PS51782"/>
    </source>
</evidence>
<gene>
    <name evidence="4" type="ORF">V6590_01280</name>
</gene>